<accession>A0A6H5HQC7</accession>
<feature type="transmembrane region" description="Helical" evidence="1">
    <location>
        <begin position="44"/>
        <end position="68"/>
    </location>
</feature>
<evidence type="ECO:0000313" key="2">
    <source>
        <dbReference type="EMBL" id="CAB0020242.1"/>
    </source>
</evidence>
<keyword evidence="4" id="KW-1185">Reference proteome</keyword>
<protein>
    <submittedName>
        <fullName evidence="3">Uncharacterized protein</fullName>
    </submittedName>
</protein>
<evidence type="ECO:0000313" key="3">
    <source>
        <dbReference type="EMBL" id="CAB0020245.1"/>
    </source>
</evidence>
<reference evidence="3 4" key="1">
    <citation type="submission" date="2020-02" db="EMBL/GenBank/DDBJ databases">
        <authorList>
            <person name="Ferguson B K."/>
        </authorList>
    </citation>
    <scope>NUCLEOTIDE SEQUENCE [LARGE SCALE GENOMIC DNA]</scope>
</reference>
<keyword evidence="1" id="KW-0472">Membrane</keyword>
<name>A0A6H5HQC7_9HEMI</name>
<keyword evidence="1" id="KW-1133">Transmembrane helix</keyword>
<organism evidence="3 4">
    <name type="scientific">Nesidiocoris tenuis</name>
    <dbReference type="NCBI Taxonomy" id="355587"/>
    <lineage>
        <taxon>Eukaryota</taxon>
        <taxon>Metazoa</taxon>
        <taxon>Ecdysozoa</taxon>
        <taxon>Arthropoda</taxon>
        <taxon>Hexapoda</taxon>
        <taxon>Insecta</taxon>
        <taxon>Pterygota</taxon>
        <taxon>Neoptera</taxon>
        <taxon>Paraneoptera</taxon>
        <taxon>Hemiptera</taxon>
        <taxon>Heteroptera</taxon>
        <taxon>Panheteroptera</taxon>
        <taxon>Cimicomorpha</taxon>
        <taxon>Miridae</taxon>
        <taxon>Dicyphina</taxon>
        <taxon>Nesidiocoris</taxon>
    </lineage>
</organism>
<dbReference type="EMBL" id="CADCXU010035144">
    <property type="protein sequence ID" value="CAB0020245.1"/>
    <property type="molecule type" value="Genomic_DNA"/>
</dbReference>
<dbReference type="Proteomes" id="UP000479000">
    <property type="component" value="Unassembled WGS sequence"/>
</dbReference>
<sequence>MRDATGLPTRPSNARGGGTAVMAPLGLELLFGIEGGNLSGLNEEIIWCSIILSIIIAVLITVALCYLAREKCKKRNEYLAAT</sequence>
<dbReference type="AlphaFoldDB" id="A0A6H5HQC7"/>
<dbReference type="EMBL" id="CADCXU010035143">
    <property type="protein sequence ID" value="CAB0020242.1"/>
    <property type="molecule type" value="Genomic_DNA"/>
</dbReference>
<keyword evidence="1" id="KW-0812">Transmembrane</keyword>
<evidence type="ECO:0000313" key="4">
    <source>
        <dbReference type="Proteomes" id="UP000479000"/>
    </source>
</evidence>
<proteinExistence type="predicted"/>
<gene>
    <name evidence="2" type="ORF">NTEN_LOCUS23836</name>
    <name evidence="3" type="ORF">NTEN_LOCUS23839</name>
</gene>
<evidence type="ECO:0000256" key="1">
    <source>
        <dbReference type="SAM" id="Phobius"/>
    </source>
</evidence>